<evidence type="ECO:0000313" key="1">
    <source>
        <dbReference type="EMBL" id="KAG5591115.1"/>
    </source>
</evidence>
<organism evidence="1 2">
    <name type="scientific">Solanum commersonii</name>
    <name type="common">Commerson's wild potato</name>
    <name type="synonym">Commerson's nightshade</name>
    <dbReference type="NCBI Taxonomy" id="4109"/>
    <lineage>
        <taxon>Eukaryota</taxon>
        <taxon>Viridiplantae</taxon>
        <taxon>Streptophyta</taxon>
        <taxon>Embryophyta</taxon>
        <taxon>Tracheophyta</taxon>
        <taxon>Spermatophyta</taxon>
        <taxon>Magnoliopsida</taxon>
        <taxon>eudicotyledons</taxon>
        <taxon>Gunneridae</taxon>
        <taxon>Pentapetalae</taxon>
        <taxon>asterids</taxon>
        <taxon>lamiids</taxon>
        <taxon>Solanales</taxon>
        <taxon>Solanaceae</taxon>
        <taxon>Solanoideae</taxon>
        <taxon>Solaneae</taxon>
        <taxon>Solanum</taxon>
    </lineage>
</organism>
<dbReference type="EMBL" id="JACXVP010000008">
    <property type="protein sequence ID" value="KAG5591115.1"/>
    <property type="molecule type" value="Genomic_DNA"/>
</dbReference>
<dbReference type="Proteomes" id="UP000824120">
    <property type="component" value="Chromosome 8"/>
</dbReference>
<gene>
    <name evidence="1" type="ORF">H5410_041629</name>
</gene>
<reference evidence="1 2" key="1">
    <citation type="submission" date="2020-09" db="EMBL/GenBank/DDBJ databases">
        <title>De no assembly of potato wild relative species, Solanum commersonii.</title>
        <authorList>
            <person name="Cho K."/>
        </authorList>
    </citation>
    <scope>NUCLEOTIDE SEQUENCE [LARGE SCALE GENOMIC DNA]</scope>
    <source>
        <strain evidence="1">LZ3.2</strain>
        <tissue evidence="1">Leaf</tissue>
    </source>
</reference>
<accession>A0A9J5XS43</accession>
<evidence type="ECO:0000313" key="2">
    <source>
        <dbReference type="Proteomes" id="UP000824120"/>
    </source>
</evidence>
<dbReference type="AlphaFoldDB" id="A0A9J5XS43"/>
<protein>
    <recommendedName>
        <fullName evidence="3">DUF4283 domain-containing protein</fullName>
    </recommendedName>
</protein>
<comment type="caution">
    <text evidence="1">The sequence shown here is derived from an EMBL/GenBank/DDBJ whole genome shotgun (WGS) entry which is preliminary data.</text>
</comment>
<name>A0A9J5XS43_SOLCO</name>
<sequence>MLPIQKKIPLWITLPCLPVGYWSSEALSKVTSDTGKPLSLTVSLLQWHEFHTLENRKPKQPRYNWKTKGVAKQDEPTTSTLVVDRRKIDEPANITISAQFSLLKFYK</sequence>
<evidence type="ECO:0008006" key="3">
    <source>
        <dbReference type="Google" id="ProtNLM"/>
    </source>
</evidence>
<keyword evidence="2" id="KW-1185">Reference proteome</keyword>
<proteinExistence type="predicted"/>